<dbReference type="PANTHER" id="PTHR11803:SF39">
    <property type="entry name" value="2-IMINOBUTANOATE_2-IMINOPROPANOATE DEAMINASE"/>
    <property type="match status" value="1"/>
</dbReference>
<evidence type="ECO:0000313" key="2">
    <source>
        <dbReference type="EMBL" id="MEQ2487406.1"/>
    </source>
</evidence>
<dbReference type="EMBL" id="JBBNFP010000045">
    <property type="protein sequence ID" value="MEQ2487406.1"/>
    <property type="molecule type" value="Genomic_DNA"/>
</dbReference>
<dbReference type="CDD" id="cd00448">
    <property type="entry name" value="YjgF_YER057c_UK114_family"/>
    <property type="match status" value="1"/>
</dbReference>
<dbReference type="RefSeq" id="WP_215760492.1">
    <property type="nucleotide sequence ID" value="NZ_JAHKBE010000047.1"/>
</dbReference>
<dbReference type="NCBIfam" id="TIGR00004">
    <property type="entry name" value="Rid family detoxifying hydrolase"/>
    <property type="match status" value="1"/>
</dbReference>
<name>A0ABV1FSL7_9BACT</name>
<dbReference type="PANTHER" id="PTHR11803">
    <property type="entry name" value="2-IMINOBUTANOATE/2-IMINOPROPANOATE DEAMINASE RIDA"/>
    <property type="match status" value="1"/>
</dbReference>
<proteinExistence type="inferred from homology"/>
<protein>
    <submittedName>
        <fullName evidence="2">RidA family protein</fullName>
    </submittedName>
</protein>
<gene>
    <name evidence="2" type="ORF">AAAT34_10190</name>
</gene>
<comment type="similarity">
    <text evidence="1">Belongs to the RutC family.</text>
</comment>
<organism evidence="2 3">
    <name type="scientific">Hallella faecis</name>
    <dbReference type="NCBI Taxonomy" id="2841596"/>
    <lineage>
        <taxon>Bacteria</taxon>
        <taxon>Pseudomonadati</taxon>
        <taxon>Bacteroidota</taxon>
        <taxon>Bacteroidia</taxon>
        <taxon>Bacteroidales</taxon>
        <taxon>Prevotellaceae</taxon>
        <taxon>Hallella</taxon>
    </lineage>
</organism>
<dbReference type="InterPro" id="IPR006175">
    <property type="entry name" value="YjgF/YER057c/UK114"/>
</dbReference>
<accession>A0ABV1FSL7</accession>
<dbReference type="Pfam" id="PF01042">
    <property type="entry name" value="Ribonuc_L-PSP"/>
    <property type="match status" value="1"/>
</dbReference>
<dbReference type="SUPFAM" id="SSF55298">
    <property type="entry name" value="YjgF-like"/>
    <property type="match status" value="1"/>
</dbReference>
<reference evidence="2 3" key="1">
    <citation type="submission" date="2024-04" db="EMBL/GenBank/DDBJ databases">
        <title>Human intestinal bacterial collection.</title>
        <authorList>
            <person name="Pauvert C."/>
            <person name="Hitch T.C.A."/>
            <person name="Clavel T."/>
        </authorList>
    </citation>
    <scope>NUCLEOTIDE SEQUENCE [LARGE SCALE GENOMIC DNA]</scope>
    <source>
        <strain evidence="2 3">CLA-AA-H145</strain>
    </source>
</reference>
<keyword evidence="3" id="KW-1185">Reference proteome</keyword>
<evidence type="ECO:0000256" key="1">
    <source>
        <dbReference type="ARBA" id="ARBA00010552"/>
    </source>
</evidence>
<dbReference type="InterPro" id="IPR006056">
    <property type="entry name" value="RidA"/>
</dbReference>
<sequence length="124" mass="13245">MQAIHTEKAPKAIGPYSQAIKVGNLVFASGQVPIVPATGEFVEGGIKEQTRQSLTNAKAILEEAGTSLSKVVKTTVYLSDMANFAAMNEVYAEFFTQPYPARSAVAVKTLPKNALVEVECIAEL</sequence>
<dbReference type="Proteomes" id="UP001487296">
    <property type="component" value="Unassembled WGS sequence"/>
</dbReference>
<dbReference type="Gene3D" id="3.30.1330.40">
    <property type="entry name" value="RutC-like"/>
    <property type="match status" value="1"/>
</dbReference>
<comment type="caution">
    <text evidence="2">The sequence shown here is derived from an EMBL/GenBank/DDBJ whole genome shotgun (WGS) entry which is preliminary data.</text>
</comment>
<evidence type="ECO:0000313" key="3">
    <source>
        <dbReference type="Proteomes" id="UP001487296"/>
    </source>
</evidence>
<dbReference type="InterPro" id="IPR035959">
    <property type="entry name" value="RutC-like_sf"/>
</dbReference>